<organism evidence="6">
    <name type="scientific">Cryptococcus bacillisporus CA1280</name>
    <dbReference type="NCBI Taxonomy" id="1296109"/>
    <lineage>
        <taxon>Eukaryota</taxon>
        <taxon>Fungi</taxon>
        <taxon>Dikarya</taxon>
        <taxon>Basidiomycota</taxon>
        <taxon>Agaricomycotina</taxon>
        <taxon>Tremellomycetes</taxon>
        <taxon>Tremellales</taxon>
        <taxon>Cryptococcaceae</taxon>
        <taxon>Cryptococcus</taxon>
        <taxon>Cryptococcus gattii species complex</taxon>
    </lineage>
</organism>
<evidence type="ECO:0000313" key="6">
    <source>
        <dbReference type="EMBL" id="KIR44528.1"/>
    </source>
</evidence>
<protein>
    <submittedName>
        <fullName evidence="6">26S proteasome regulatory subunit N7</fullName>
    </submittedName>
</protein>
<dbReference type="SMART" id="SM00088">
    <property type="entry name" value="PINT"/>
    <property type="match status" value="1"/>
</dbReference>
<accession>A0A0D0U8G6</accession>
<dbReference type="Pfam" id="PF01399">
    <property type="entry name" value="PCI"/>
    <property type="match status" value="1"/>
</dbReference>
<evidence type="ECO:0000256" key="2">
    <source>
        <dbReference type="ARBA" id="ARBA00093435"/>
    </source>
</evidence>
<dbReference type="Pfam" id="PF10602">
    <property type="entry name" value="RPN7"/>
    <property type="match status" value="1"/>
</dbReference>
<dbReference type="PANTHER" id="PTHR14145">
    <property type="entry name" value="26S PROTESOME SUBUNIT 6"/>
    <property type="match status" value="1"/>
</dbReference>
<dbReference type="PROSITE" id="PS50250">
    <property type="entry name" value="PCI"/>
    <property type="match status" value="1"/>
</dbReference>
<proteinExistence type="predicted"/>
<dbReference type="Pfam" id="PF21154">
    <property type="entry name" value="RPN7_PSMD6_C"/>
    <property type="match status" value="1"/>
</dbReference>
<dbReference type="InterPro" id="IPR019585">
    <property type="entry name" value="Rpn7/CSN1"/>
</dbReference>
<sequence>MADDSVPLPYPNLKIPTWYYQIQHVDYKKDEAEKAFWEAVEKDEMAPYLKSINSDKTELIQNLEEKNKEQVEEYDRKLKDAEENEGDSEISELLRNKAMYFVRIGDKERALPALEVAIEKTAGLGAKIDLVLAIVRIGLFFSDIHLVTTNITRANNFIDSGGDWDRRNRLKVYRALRHLTIREFKEAAELLIDSLSTFTATELMEYDEFVALTILAAGVGCDRKGIKDKVLASPEVNGALPNIPSLASLTNSLYKSNYSAFFIALAEVEQQYLLTIPYLVPHARYYVREMRIKAYSQLLESYRSLTMERFCRSFGVSEQYMDKDLSRFIASGRLACTIDKVNGVITTNKLASQNKTAMYEQVLKQGDVLLSDIQKLHRVVG</sequence>
<evidence type="ECO:0000259" key="5">
    <source>
        <dbReference type="PROSITE" id="PS50250"/>
    </source>
</evidence>
<dbReference type="OrthoDB" id="1452at2759"/>
<comment type="subunit">
    <text evidence="3">The 26S proteasome is composed of a core protease, known as the 20S proteasome, capped at one or both ends by the 19S regulatory complex (RC). The RC is composed of at least 18 different subunits in two subcomplexes, the base and the lid, which form the portions proximal and distal to the 20S proteolytic core, respectively. Component of the lid subcomplex of the 19S RC.</text>
</comment>
<dbReference type="InterPro" id="IPR036390">
    <property type="entry name" value="WH_DNA-bd_sf"/>
</dbReference>
<dbReference type="SUPFAM" id="SSF48452">
    <property type="entry name" value="TPR-like"/>
    <property type="match status" value="1"/>
</dbReference>
<dbReference type="HOGENOM" id="CLU_031814_1_1_1"/>
<evidence type="ECO:0000256" key="3">
    <source>
        <dbReference type="ARBA" id="ARBA00093502"/>
    </source>
</evidence>
<feature type="coiled-coil region" evidence="4">
    <location>
        <begin position="49"/>
        <end position="84"/>
    </location>
</feature>
<dbReference type="InterPro" id="IPR011990">
    <property type="entry name" value="TPR-like_helical_dom_sf"/>
</dbReference>
<comment type="function">
    <text evidence="2">Component of the 19S cap proteasome complex which acts as a regulatory subunit of the 26S proteasome, involved in the ATP-dependent degradation of ubiquitinated proteins.</text>
</comment>
<dbReference type="GO" id="GO:0043161">
    <property type="term" value="P:proteasome-mediated ubiquitin-dependent protein catabolic process"/>
    <property type="evidence" value="ECO:0007669"/>
    <property type="project" value="TreeGrafter"/>
</dbReference>
<dbReference type="AlphaFoldDB" id="A0A0D0U8G6"/>
<dbReference type="InterPro" id="IPR000717">
    <property type="entry name" value="PCI_dom"/>
</dbReference>
<dbReference type="FunFam" id="1.25.40.570:FF:000005">
    <property type="entry name" value="26S proteasome regulatory subunit N7"/>
    <property type="match status" value="1"/>
</dbReference>
<dbReference type="SUPFAM" id="SSF46785">
    <property type="entry name" value="Winged helix' DNA-binding domain"/>
    <property type="match status" value="1"/>
</dbReference>
<name>A0A0D0U8G6_CRYGA</name>
<evidence type="ECO:0000256" key="1">
    <source>
        <dbReference type="ARBA" id="ARBA00022942"/>
    </source>
</evidence>
<dbReference type="InterPro" id="IPR049549">
    <property type="entry name" value="RPN7_PSMD6_C"/>
</dbReference>
<dbReference type="EMBL" id="KN847998">
    <property type="protein sequence ID" value="KIR44528.1"/>
    <property type="molecule type" value="Genomic_DNA"/>
</dbReference>
<dbReference type="PANTHER" id="PTHR14145:SF1">
    <property type="entry name" value="26S PROTEASOME NON-ATPASE REGULATORY SUBUNIT 6"/>
    <property type="match status" value="1"/>
</dbReference>
<gene>
    <name evidence="6" type="ORF">I312_06278</name>
</gene>
<dbReference type="GO" id="GO:0008541">
    <property type="term" value="C:proteasome regulatory particle, lid subcomplex"/>
    <property type="evidence" value="ECO:0007669"/>
    <property type="project" value="UniProtKB-ARBA"/>
</dbReference>
<keyword evidence="1 6" id="KW-0647">Proteasome</keyword>
<dbReference type="InterPro" id="IPR045135">
    <property type="entry name" value="Rpn7_N"/>
</dbReference>
<reference evidence="6" key="1">
    <citation type="submission" date="2015-01" db="EMBL/GenBank/DDBJ databases">
        <title>The Genome Sequence of Cryptococcus gattii CA1280.</title>
        <authorList>
            <consortium name="The Broad Institute Genomics Platform"/>
            <person name="Cuomo C."/>
            <person name="Litvintseva A."/>
            <person name="Chen Y."/>
            <person name="Heitman J."/>
            <person name="Sun S."/>
            <person name="Springer D."/>
            <person name="Dromer F."/>
            <person name="Young S."/>
            <person name="Zeng Q."/>
            <person name="Gargeya S."/>
            <person name="Abouelleil A."/>
            <person name="Alvarado L."/>
            <person name="Chapman S.B."/>
            <person name="Gainer-Dewar J."/>
            <person name="Goldberg J."/>
            <person name="Griggs A."/>
            <person name="Gujja S."/>
            <person name="Hansen M."/>
            <person name="Howarth C."/>
            <person name="Imamovic A."/>
            <person name="Larimer J."/>
            <person name="Murphy C."/>
            <person name="Naylor J."/>
            <person name="Pearson M."/>
            <person name="Priest M."/>
            <person name="Roberts A."/>
            <person name="Saif S."/>
            <person name="Shea T."/>
            <person name="Sykes S."/>
            <person name="Wortman J."/>
            <person name="Nusbaum C."/>
            <person name="Birren B."/>
        </authorList>
    </citation>
    <scope>NUCLEOTIDE SEQUENCE [LARGE SCALE GENOMIC DNA]</scope>
    <source>
        <strain evidence="6">CA1280</strain>
    </source>
</reference>
<dbReference type="Gene3D" id="1.25.40.570">
    <property type="match status" value="1"/>
</dbReference>
<feature type="domain" description="PCI" evidence="5">
    <location>
        <begin position="183"/>
        <end position="352"/>
    </location>
</feature>
<keyword evidence="4" id="KW-0175">Coiled coil</keyword>
<evidence type="ECO:0000256" key="4">
    <source>
        <dbReference type="SAM" id="Coils"/>
    </source>
</evidence>